<evidence type="ECO:0000256" key="1">
    <source>
        <dbReference type="SAM" id="Coils"/>
    </source>
</evidence>
<accession>A0ABQ5GVX2</accession>
<name>A0ABQ5GVX2_9ASTR</name>
<dbReference type="PANTHER" id="PTHR35317:SF23">
    <property type="entry name" value="OS04G0629600 PROTEIN"/>
    <property type="match status" value="1"/>
</dbReference>
<dbReference type="Proteomes" id="UP001151760">
    <property type="component" value="Unassembled WGS sequence"/>
</dbReference>
<feature type="coiled-coil region" evidence="1">
    <location>
        <begin position="587"/>
        <end position="656"/>
    </location>
</feature>
<feature type="region of interest" description="Disordered" evidence="2">
    <location>
        <begin position="760"/>
        <end position="806"/>
    </location>
</feature>
<keyword evidence="4" id="KW-1185">Reference proteome</keyword>
<reference evidence="3" key="1">
    <citation type="journal article" date="2022" name="Int. J. Mol. Sci.">
        <title>Draft Genome of Tanacetum Coccineum: Genomic Comparison of Closely Related Tanacetum-Family Plants.</title>
        <authorList>
            <person name="Yamashiro T."/>
            <person name="Shiraishi A."/>
            <person name="Nakayama K."/>
            <person name="Satake H."/>
        </authorList>
    </citation>
    <scope>NUCLEOTIDE SEQUENCE</scope>
</reference>
<keyword evidence="1" id="KW-0175">Coiled coil</keyword>
<feature type="compositionally biased region" description="Basic and acidic residues" evidence="2">
    <location>
        <begin position="766"/>
        <end position="775"/>
    </location>
</feature>
<feature type="region of interest" description="Disordered" evidence="2">
    <location>
        <begin position="191"/>
        <end position="216"/>
    </location>
</feature>
<comment type="caution">
    <text evidence="3">The sequence shown here is derived from an EMBL/GenBank/DDBJ whole genome shotgun (WGS) entry which is preliminary data.</text>
</comment>
<feature type="compositionally biased region" description="Acidic residues" evidence="2">
    <location>
        <begin position="785"/>
        <end position="794"/>
    </location>
</feature>
<reference evidence="3" key="2">
    <citation type="submission" date="2022-01" db="EMBL/GenBank/DDBJ databases">
        <authorList>
            <person name="Yamashiro T."/>
            <person name="Shiraishi A."/>
            <person name="Satake H."/>
            <person name="Nakayama K."/>
        </authorList>
    </citation>
    <scope>NUCLEOTIDE SEQUENCE</scope>
</reference>
<dbReference type="EMBL" id="BQNB010018910">
    <property type="protein sequence ID" value="GJT79570.1"/>
    <property type="molecule type" value="Genomic_DNA"/>
</dbReference>
<gene>
    <name evidence="3" type="ORF">Tco_1053912</name>
</gene>
<dbReference type="PANTHER" id="PTHR35317">
    <property type="entry name" value="OS04G0629600 PROTEIN"/>
    <property type="match status" value="1"/>
</dbReference>
<evidence type="ECO:0000313" key="3">
    <source>
        <dbReference type="EMBL" id="GJT79570.1"/>
    </source>
</evidence>
<sequence length="806" mass="90245">MESQLETSQMVSTLKLPVLKTREYDLWSMRMEQYLTFTDHALWDAIVNGDLFSPVASASADAEAIPDEHLLKFHACKDSKSIWEAIKNRFRGNKESKKMQKTILKQNYENFVASSQEGLEKTYDRFQNLISQLEIHGEVISHEDANLKLLRSLPSAWNNIALIMRNKSNLDTLSMDDLYNNLKVYESEIKGQTSSSSNSQNLAFVSSDNSSSTNETVNTAHSVSAASTKDQVSTASYANDVMFSFFANQSNALQLDNEDLEQIDADDLKEMDLKWQVAMLTMRVKRATRNQGNRNKDAPRRNAPVDTSTTNALVVQDGIGGYDWGFHAEEGLTNFALMAFTSQGSSSSDSEREALNKSNLEIIGYQIGLESLEARIVVHEKNEDVYEENIEFLKYDVQVKDISIKDLKNYQISAKDKTGLGYDSQINESKLNNIHKNESEVIHSMFNSLESDVDDNPVNDRFKIIFIIILLGFPGPSDGLRLHSIVFFSSGSGLTADSSVLTLTLAFLDFGLDFAQSFPFHAQRNAPVDTSATNALVVQDGIGGYDWSFQAEEGLSNFALMAYTSQGSSSSDSEVHTCSKDCYQMGLESLEARIVVYEKNEAVYKEDIAFLKYDVQVKDISIKELKNQLESALKEKDDLKLKLEKFETSSKNLTKLINSQISAKDKTNLGYDGQINESDLNDIHVNKSKVLDNVFDSMFDSRKSDGDHNQVNDRFKNGEGYHAVPPPYTGNYMPPRADLSFAGLDDSVFKSKVSETITSMPCASKTSKDSLEKPKTVRSSAPLIEEWESDSEDENVFKPKEVKKTV</sequence>
<dbReference type="Pfam" id="PF14223">
    <property type="entry name" value="Retrotran_gag_2"/>
    <property type="match status" value="1"/>
</dbReference>
<proteinExistence type="predicted"/>
<protein>
    <submittedName>
        <fullName evidence="3">Uncharacterized protein</fullName>
    </submittedName>
</protein>
<feature type="compositionally biased region" description="Basic and acidic residues" evidence="2">
    <location>
        <begin position="795"/>
        <end position="806"/>
    </location>
</feature>
<organism evidence="3 4">
    <name type="scientific">Tanacetum coccineum</name>
    <dbReference type="NCBI Taxonomy" id="301880"/>
    <lineage>
        <taxon>Eukaryota</taxon>
        <taxon>Viridiplantae</taxon>
        <taxon>Streptophyta</taxon>
        <taxon>Embryophyta</taxon>
        <taxon>Tracheophyta</taxon>
        <taxon>Spermatophyta</taxon>
        <taxon>Magnoliopsida</taxon>
        <taxon>eudicotyledons</taxon>
        <taxon>Gunneridae</taxon>
        <taxon>Pentapetalae</taxon>
        <taxon>asterids</taxon>
        <taxon>campanulids</taxon>
        <taxon>Asterales</taxon>
        <taxon>Asteraceae</taxon>
        <taxon>Asteroideae</taxon>
        <taxon>Anthemideae</taxon>
        <taxon>Anthemidinae</taxon>
        <taxon>Tanacetum</taxon>
    </lineage>
</organism>
<evidence type="ECO:0000256" key="2">
    <source>
        <dbReference type="SAM" id="MobiDB-lite"/>
    </source>
</evidence>
<evidence type="ECO:0000313" key="4">
    <source>
        <dbReference type="Proteomes" id="UP001151760"/>
    </source>
</evidence>